<evidence type="ECO:0000313" key="3">
    <source>
        <dbReference type="Proteomes" id="UP000278398"/>
    </source>
</evidence>
<dbReference type="RefSeq" id="WP_126698021.1">
    <property type="nucleotide sequence ID" value="NZ_RWKW01000008.1"/>
</dbReference>
<comment type="caution">
    <text evidence="2">The sequence shown here is derived from an EMBL/GenBank/DDBJ whole genome shotgun (WGS) entry which is preliminary data.</text>
</comment>
<proteinExistence type="predicted"/>
<keyword evidence="3" id="KW-1185">Reference proteome</keyword>
<dbReference type="OrthoDB" id="9798990at2"/>
<gene>
    <name evidence="2" type="ORF">EJC49_03205</name>
</gene>
<reference evidence="2 3" key="1">
    <citation type="submission" date="2018-12" db="EMBL/GenBank/DDBJ databases">
        <title>Mesorhizobium carbonis sp. nov., isolated from coal mine water.</title>
        <authorList>
            <person name="Xin W."/>
            <person name="Xu Z."/>
            <person name="Xiang F."/>
            <person name="Zhang J."/>
            <person name="Xi L."/>
            <person name="Liu J."/>
        </authorList>
    </citation>
    <scope>NUCLEOTIDE SEQUENCE [LARGE SCALE GENOMIC DNA]</scope>
    <source>
        <strain evidence="2 3">B2.3</strain>
    </source>
</reference>
<sequence>MRLLLDTHVAIWATNTPERIPAHIRVLFGGGDGTVMVSAAAVWEIAIKHGRGRRDAPPMSALQAIEEFDAAGIGILDVTASHAAFVEKLPPLHGDPFDRLMLAQSIVEDMHFVTYDRHLLRYDARILTWP</sequence>
<dbReference type="Pfam" id="PF01850">
    <property type="entry name" value="PIN"/>
    <property type="match status" value="1"/>
</dbReference>
<name>A0A429Z2G9_9HYPH</name>
<dbReference type="PANTHER" id="PTHR36173">
    <property type="entry name" value="RIBONUCLEASE VAPC16-RELATED"/>
    <property type="match status" value="1"/>
</dbReference>
<dbReference type="InterPro" id="IPR052919">
    <property type="entry name" value="TA_system_RNase"/>
</dbReference>
<protein>
    <submittedName>
        <fullName evidence="2">Type II toxin-antitoxin system VapC family toxin</fullName>
    </submittedName>
</protein>
<dbReference type="SUPFAM" id="SSF88723">
    <property type="entry name" value="PIN domain-like"/>
    <property type="match status" value="1"/>
</dbReference>
<evidence type="ECO:0000313" key="2">
    <source>
        <dbReference type="EMBL" id="RST87905.1"/>
    </source>
</evidence>
<evidence type="ECO:0000259" key="1">
    <source>
        <dbReference type="Pfam" id="PF01850"/>
    </source>
</evidence>
<dbReference type="InterPro" id="IPR041705">
    <property type="entry name" value="PIN_Sll0205"/>
</dbReference>
<dbReference type="Proteomes" id="UP000278398">
    <property type="component" value="Unassembled WGS sequence"/>
</dbReference>
<dbReference type="CDD" id="cd09872">
    <property type="entry name" value="PIN_Sll0205-like"/>
    <property type="match status" value="1"/>
</dbReference>
<dbReference type="Gene3D" id="3.40.50.1010">
    <property type="entry name" value="5'-nuclease"/>
    <property type="match status" value="1"/>
</dbReference>
<dbReference type="AlphaFoldDB" id="A0A429Z2G9"/>
<accession>A0A429Z2G9</accession>
<feature type="domain" description="PIN" evidence="1">
    <location>
        <begin position="4"/>
        <end position="123"/>
    </location>
</feature>
<dbReference type="InterPro" id="IPR029060">
    <property type="entry name" value="PIN-like_dom_sf"/>
</dbReference>
<dbReference type="InterPro" id="IPR002716">
    <property type="entry name" value="PIN_dom"/>
</dbReference>
<dbReference type="EMBL" id="RWKW01000008">
    <property type="protein sequence ID" value="RST87905.1"/>
    <property type="molecule type" value="Genomic_DNA"/>
</dbReference>
<organism evidence="2 3">
    <name type="scientific">Aquibium carbonis</name>
    <dbReference type="NCBI Taxonomy" id="2495581"/>
    <lineage>
        <taxon>Bacteria</taxon>
        <taxon>Pseudomonadati</taxon>
        <taxon>Pseudomonadota</taxon>
        <taxon>Alphaproteobacteria</taxon>
        <taxon>Hyphomicrobiales</taxon>
        <taxon>Phyllobacteriaceae</taxon>
        <taxon>Aquibium</taxon>
    </lineage>
</organism>
<dbReference type="PANTHER" id="PTHR36173:SF2">
    <property type="entry name" value="RIBONUCLEASE VAPC16"/>
    <property type="match status" value="1"/>
</dbReference>